<sequence length="39" mass="4684">MRRLATAFCRSWIPDRQKSNRCRSLSCSCLILFYNEPFL</sequence>
<evidence type="ECO:0000313" key="1">
    <source>
        <dbReference type="EMBL" id="EEX76929.1"/>
    </source>
</evidence>
<gene>
    <name evidence="1" type="ORF">SELSPUOL_01678</name>
</gene>
<organism evidence="1 2">
    <name type="scientific">Selenomonas sputigena (strain ATCC 35185 / DSM 20758 / CCUG 44933 / VPI D19B-28)</name>
    <dbReference type="NCBI Taxonomy" id="546271"/>
    <lineage>
        <taxon>Bacteria</taxon>
        <taxon>Bacillati</taxon>
        <taxon>Bacillota</taxon>
        <taxon>Negativicutes</taxon>
        <taxon>Selenomonadales</taxon>
        <taxon>Selenomonadaceae</taxon>
        <taxon>Selenomonas</taxon>
    </lineage>
</organism>
<comment type="caution">
    <text evidence="1">The sequence shown here is derived from an EMBL/GenBank/DDBJ whole genome shotgun (WGS) entry which is preliminary data.</text>
</comment>
<name>C9LW26_SELS3</name>
<accession>C9LW26</accession>
<proteinExistence type="predicted"/>
<dbReference type="EMBL" id="ACKP02000039">
    <property type="protein sequence ID" value="EEX76929.1"/>
    <property type="molecule type" value="Genomic_DNA"/>
</dbReference>
<dbReference type="Proteomes" id="UP000003505">
    <property type="component" value="Unassembled WGS sequence"/>
</dbReference>
<evidence type="ECO:0000313" key="2">
    <source>
        <dbReference type="Proteomes" id="UP000003505"/>
    </source>
</evidence>
<reference evidence="1 2" key="1">
    <citation type="submission" date="2009-09" db="EMBL/GenBank/DDBJ databases">
        <authorList>
            <person name="Weinstock G."/>
            <person name="Sodergren E."/>
            <person name="Clifton S."/>
            <person name="Fulton L."/>
            <person name="Fulton B."/>
            <person name="Courtney L."/>
            <person name="Fronick C."/>
            <person name="Harrison M."/>
            <person name="Strong C."/>
            <person name="Farmer C."/>
            <person name="Delahaunty K."/>
            <person name="Markovic C."/>
            <person name="Hall O."/>
            <person name="Minx P."/>
            <person name="Tomlinson C."/>
            <person name="Mitreva M."/>
            <person name="Nelson J."/>
            <person name="Hou S."/>
            <person name="Wollam A."/>
            <person name="Pepin K.H."/>
            <person name="Johnson M."/>
            <person name="Bhonagiri V."/>
            <person name="Nash W.E."/>
            <person name="Warren W."/>
            <person name="Chinwalla A."/>
            <person name="Mardis E.R."/>
            <person name="Wilson R.K."/>
        </authorList>
    </citation>
    <scope>NUCLEOTIDE SEQUENCE [LARGE SCALE GENOMIC DNA]</scope>
    <source>
        <strain evidence="2">ATCC 35185 / DSM 20758 / VPI D19B-28</strain>
    </source>
</reference>
<protein>
    <submittedName>
        <fullName evidence="1">Uncharacterized protein</fullName>
    </submittedName>
</protein>
<dbReference type="AlphaFoldDB" id="C9LW26"/>